<keyword evidence="6" id="KW-0732">Signal</keyword>
<gene>
    <name evidence="7" type="ORF">Plil01_001348600</name>
</gene>
<comment type="similarity">
    <text evidence="2">Belongs to the Necrosis inducing protein (NPP1) family.</text>
</comment>
<proteinExistence type="inferred from homology"/>
<keyword evidence="8" id="KW-1185">Reference proteome</keyword>
<comment type="caution">
    <text evidence="7">The sequence shown here is derived from an EMBL/GenBank/DDBJ whole genome shotgun (WGS) entry which is preliminary data.</text>
</comment>
<protein>
    <submittedName>
        <fullName evidence="7">Unnamed protein product</fullName>
    </submittedName>
</protein>
<evidence type="ECO:0000256" key="4">
    <source>
        <dbReference type="ARBA" id="ARBA00023026"/>
    </source>
</evidence>
<evidence type="ECO:0000256" key="3">
    <source>
        <dbReference type="ARBA" id="ARBA00022525"/>
    </source>
</evidence>
<dbReference type="OrthoDB" id="89086at2759"/>
<dbReference type="PANTHER" id="PTHR33657:SF8">
    <property type="entry name" value="DOMAIN PROTEIN, PUTATIVE (AFU_ORTHOLOGUE AFUA_5G00600)-RELATED"/>
    <property type="match status" value="1"/>
</dbReference>
<dbReference type="PANTHER" id="PTHR33657">
    <property type="entry name" value="DOMAIN PROTEIN, PUTATIVE (AFU_ORTHOLOGUE AFUA_5G00600)-RELATED"/>
    <property type="match status" value="1"/>
</dbReference>
<dbReference type="GO" id="GO:0005576">
    <property type="term" value="C:extracellular region"/>
    <property type="evidence" value="ECO:0007669"/>
    <property type="project" value="UniProtKB-SubCell"/>
</dbReference>
<dbReference type="AlphaFoldDB" id="A0A9W6UDP9"/>
<comment type="subcellular location">
    <subcellularLocation>
        <location evidence="1">Secreted</location>
    </subcellularLocation>
</comment>
<dbReference type="InterPro" id="IPR008701">
    <property type="entry name" value="NPP1"/>
</dbReference>
<keyword evidence="4" id="KW-0843">Virulence</keyword>
<name>A0A9W6UDP9_9STRA</name>
<reference evidence="7" key="1">
    <citation type="submission" date="2023-04" db="EMBL/GenBank/DDBJ databases">
        <title>Phytophthora lilii NBRC 32176.</title>
        <authorList>
            <person name="Ichikawa N."/>
            <person name="Sato H."/>
            <person name="Tonouchi N."/>
        </authorList>
    </citation>
    <scope>NUCLEOTIDE SEQUENCE</scope>
    <source>
        <strain evidence="7">NBRC 32176</strain>
    </source>
</reference>
<feature type="signal peptide" evidence="6">
    <location>
        <begin position="1"/>
        <end position="19"/>
    </location>
</feature>
<dbReference type="Pfam" id="PF05630">
    <property type="entry name" value="NPP1"/>
    <property type="match status" value="1"/>
</dbReference>
<evidence type="ECO:0000256" key="2">
    <source>
        <dbReference type="ARBA" id="ARBA00009520"/>
    </source>
</evidence>
<evidence type="ECO:0000313" key="8">
    <source>
        <dbReference type="Proteomes" id="UP001165083"/>
    </source>
</evidence>
<feature type="chain" id="PRO_5040912251" evidence="6">
    <location>
        <begin position="20"/>
        <end position="211"/>
    </location>
</feature>
<dbReference type="Proteomes" id="UP001165083">
    <property type="component" value="Unassembled WGS sequence"/>
</dbReference>
<evidence type="ECO:0000256" key="5">
    <source>
        <dbReference type="SAM" id="MobiDB-lite"/>
    </source>
</evidence>
<sequence>MKISTFIGVVAFCIAATLAEQVQKESPTTAPSTPEQQQTPQFQEEATVAPAKEIEVTPPPSATIEHGEVVLFKQPEPASATEKAAIKFKPQLSIANGCVSYAAVYEAGQVSTWLKGPDHLGIKCAGLDGLTEGSQVYGRSAWYGRVWGIMSAWFFPEMTPVWQHLIVWTNNPNVSEQTIVAVSTSTNGSSGYAVQTPPSADKINGTSVKVS</sequence>
<feature type="region of interest" description="Disordered" evidence="5">
    <location>
        <begin position="191"/>
        <end position="211"/>
    </location>
</feature>
<evidence type="ECO:0000313" key="7">
    <source>
        <dbReference type="EMBL" id="GMF31544.1"/>
    </source>
</evidence>
<feature type="region of interest" description="Disordered" evidence="5">
    <location>
        <begin position="25"/>
        <end position="46"/>
    </location>
</feature>
<accession>A0A9W6UDP9</accession>
<evidence type="ECO:0000256" key="1">
    <source>
        <dbReference type="ARBA" id="ARBA00004613"/>
    </source>
</evidence>
<keyword evidence="3" id="KW-0964">Secreted</keyword>
<evidence type="ECO:0000256" key="6">
    <source>
        <dbReference type="SAM" id="SignalP"/>
    </source>
</evidence>
<organism evidence="7 8">
    <name type="scientific">Phytophthora lilii</name>
    <dbReference type="NCBI Taxonomy" id="2077276"/>
    <lineage>
        <taxon>Eukaryota</taxon>
        <taxon>Sar</taxon>
        <taxon>Stramenopiles</taxon>
        <taxon>Oomycota</taxon>
        <taxon>Peronosporomycetes</taxon>
        <taxon>Peronosporales</taxon>
        <taxon>Peronosporaceae</taxon>
        <taxon>Phytophthora</taxon>
    </lineage>
</organism>
<dbReference type="EMBL" id="BSXW01000913">
    <property type="protein sequence ID" value="GMF31544.1"/>
    <property type="molecule type" value="Genomic_DNA"/>
</dbReference>